<dbReference type="InterPro" id="IPR000485">
    <property type="entry name" value="AsnC-type_HTH_dom"/>
</dbReference>
<dbReference type="SUPFAM" id="SSF46785">
    <property type="entry name" value="Winged helix' DNA-binding domain"/>
    <property type="match status" value="1"/>
</dbReference>
<dbReference type="PANTHER" id="PTHR43413">
    <property type="entry name" value="TRANSCRIPTIONAL REGULATOR, ASNC FAMILY"/>
    <property type="match status" value="1"/>
</dbReference>
<dbReference type="PROSITE" id="PS50956">
    <property type="entry name" value="HTH_ASNC_2"/>
    <property type="match status" value="1"/>
</dbReference>
<dbReference type="InterPro" id="IPR050684">
    <property type="entry name" value="HTH-Siroheme_Decarb"/>
</dbReference>
<feature type="non-terminal residue" evidence="5">
    <location>
        <position position="134"/>
    </location>
</feature>
<name>X0TKY1_9ZZZZ</name>
<keyword evidence="3" id="KW-0804">Transcription</keyword>
<dbReference type="InterPro" id="IPR036388">
    <property type="entry name" value="WH-like_DNA-bd_sf"/>
</dbReference>
<comment type="caution">
    <text evidence="5">The sequence shown here is derived from an EMBL/GenBank/DDBJ whole genome shotgun (WGS) entry which is preliminary data.</text>
</comment>
<dbReference type="PANTHER" id="PTHR43413:SF8">
    <property type="entry name" value="HTH-TYPE TRANSCRIPTIONAL REGULATOR PTR1"/>
    <property type="match status" value="1"/>
</dbReference>
<dbReference type="Gene3D" id="1.10.10.10">
    <property type="entry name" value="Winged helix-like DNA-binding domain superfamily/Winged helix DNA-binding domain"/>
    <property type="match status" value="1"/>
</dbReference>
<dbReference type="Pfam" id="PF13412">
    <property type="entry name" value="HTH_24"/>
    <property type="match status" value="1"/>
</dbReference>
<dbReference type="AlphaFoldDB" id="X0TKY1"/>
<reference evidence="5" key="1">
    <citation type="journal article" date="2014" name="Front. Microbiol.">
        <title>High frequency of phylogenetically diverse reductive dehalogenase-homologous genes in deep subseafloor sedimentary metagenomes.</title>
        <authorList>
            <person name="Kawai M."/>
            <person name="Futagami T."/>
            <person name="Toyoda A."/>
            <person name="Takaki Y."/>
            <person name="Nishi S."/>
            <person name="Hori S."/>
            <person name="Arai W."/>
            <person name="Tsubouchi T."/>
            <person name="Morono Y."/>
            <person name="Uchiyama I."/>
            <person name="Ito T."/>
            <person name="Fujiyama A."/>
            <person name="Inagaki F."/>
            <person name="Takami H."/>
        </authorList>
    </citation>
    <scope>NUCLEOTIDE SEQUENCE</scope>
    <source>
        <strain evidence="5">Expedition CK06-06</strain>
    </source>
</reference>
<feature type="domain" description="HTH asnC-type" evidence="4">
    <location>
        <begin position="1"/>
        <end position="62"/>
    </location>
</feature>
<gene>
    <name evidence="5" type="ORF">S01H1_15850</name>
</gene>
<sequence>MDKKDEKILTELTLNSRIPLNQLAKKVGISREVATYRINKMIKEKIILGFYSVIDVEALGFSRYGCFFQLKGVSQEKEKQFIDYLLKHDFVTYMSPVIGKWNVVFDVFTRDKKHLQKIIKEIVNKLENYLEKYS</sequence>
<dbReference type="SMART" id="SM00344">
    <property type="entry name" value="HTH_ASNC"/>
    <property type="match status" value="1"/>
</dbReference>
<keyword evidence="2" id="KW-0238">DNA-binding</keyword>
<evidence type="ECO:0000313" key="5">
    <source>
        <dbReference type="EMBL" id="GAF76745.1"/>
    </source>
</evidence>
<dbReference type="InterPro" id="IPR036390">
    <property type="entry name" value="WH_DNA-bd_sf"/>
</dbReference>
<dbReference type="PRINTS" id="PR00033">
    <property type="entry name" value="HTHASNC"/>
</dbReference>
<evidence type="ECO:0000259" key="4">
    <source>
        <dbReference type="PROSITE" id="PS50956"/>
    </source>
</evidence>
<dbReference type="GO" id="GO:0043565">
    <property type="term" value="F:sequence-specific DNA binding"/>
    <property type="evidence" value="ECO:0007669"/>
    <property type="project" value="InterPro"/>
</dbReference>
<evidence type="ECO:0000256" key="2">
    <source>
        <dbReference type="ARBA" id="ARBA00023125"/>
    </source>
</evidence>
<proteinExistence type="predicted"/>
<dbReference type="InterPro" id="IPR019888">
    <property type="entry name" value="Tscrpt_reg_AsnC-like"/>
</dbReference>
<accession>X0TKY1</accession>
<evidence type="ECO:0000256" key="3">
    <source>
        <dbReference type="ARBA" id="ARBA00023163"/>
    </source>
</evidence>
<dbReference type="EMBL" id="BARS01008299">
    <property type="protein sequence ID" value="GAF76745.1"/>
    <property type="molecule type" value="Genomic_DNA"/>
</dbReference>
<dbReference type="Gene3D" id="3.30.70.920">
    <property type="match status" value="1"/>
</dbReference>
<keyword evidence="1" id="KW-0805">Transcription regulation</keyword>
<protein>
    <recommendedName>
        <fullName evidence="4">HTH asnC-type domain-containing protein</fullName>
    </recommendedName>
</protein>
<organism evidence="5">
    <name type="scientific">marine sediment metagenome</name>
    <dbReference type="NCBI Taxonomy" id="412755"/>
    <lineage>
        <taxon>unclassified sequences</taxon>
        <taxon>metagenomes</taxon>
        <taxon>ecological metagenomes</taxon>
    </lineage>
</organism>
<evidence type="ECO:0000256" key="1">
    <source>
        <dbReference type="ARBA" id="ARBA00023015"/>
    </source>
</evidence>